<protein>
    <submittedName>
        <fullName evidence="2">Uncharacterized protein</fullName>
    </submittedName>
</protein>
<sequence>RETPGNALHSASSGESAFRRRRRRRRRLNQPSTVVSQEKRGKRHPNAALRESGVEGGRRV</sequence>
<comment type="caution">
    <text evidence="2">The sequence shown here is derived from an EMBL/GenBank/DDBJ whole genome shotgun (WGS) entry which is preliminary data.</text>
</comment>
<gene>
    <name evidence="2" type="ORF">TorRG33x02_263860</name>
</gene>
<accession>A0A2P5D3C4</accession>
<dbReference type="AlphaFoldDB" id="A0A2P5D3C4"/>
<keyword evidence="3" id="KW-1185">Reference proteome</keyword>
<evidence type="ECO:0000256" key="1">
    <source>
        <dbReference type="SAM" id="MobiDB-lite"/>
    </source>
</evidence>
<organism evidence="2 3">
    <name type="scientific">Trema orientale</name>
    <name type="common">Charcoal tree</name>
    <name type="synonym">Celtis orientalis</name>
    <dbReference type="NCBI Taxonomy" id="63057"/>
    <lineage>
        <taxon>Eukaryota</taxon>
        <taxon>Viridiplantae</taxon>
        <taxon>Streptophyta</taxon>
        <taxon>Embryophyta</taxon>
        <taxon>Tracheophyta</taxon>
        <taxon>Spermatophyta</taxon>
        <taxon>Magnoliopsida</taxon>
        <taxon>eudicotyledons</taxon>
        <taxon>Gunneridae</taxon>
        <taxon>Pentapetalae</taxon>
        <taxon>rosids</taxon>
        <taxon>fabids</taxon>
        <taxon>Rosales</taxon>
        <taxon>Cannabaceae</taxon>
        <taxon>Trema</taxon>
    </lineage>
</organism>
<proteinExistence type="predicted"/>
<dbReference type="InParanoid" id="A0A2P5D3C4"/>
<feature type="compositionally biased region" description="Basic residues" evidence="1">
    <location>
        <begin position="19"/>
        <end position="28"/>
    </location>
</feature>
<evidence type="ECO:0000313" key="3">
    <source>
        <dbReference type="Proteomes" id="UP000237000"/>
    </source>
</evidence>
<dbReference type="OrthoDB" id="10418178at2759"/>
<feature type="non-terminal residue" evidence="2">
    <location>
        <position position="1"/>
    </location>
</feature>
<name>A0A2P5D3C4_TREOI</name>
<evidence type="ECO:0000313" key="2">
    <source>
        <dbReference type="EMBL" id="PON67791.1"/>
    </source>
</evidence>
<reference evidence="3" key="1">
    <citation type="submission" date="2016-06" db="EMBL/GenBank/DDBJ databases">
        <title>Parallel loss of symbiosis genes in relatives of nitrogen-fixing non-legume Parasponia.</title>
        <authorList>
            <person name="Van Velzen R."/>
            <person name="Holmer R."/>
            <person name="Bu F."/>
            <person name="Rutten L."/>
            <person name="Van Zeijl A."/>
            <person name="Liu W."/>
            <person name="Santuari L."/>
            <person name="Cao Q."/>
            <person name="Sharma T."/>
            <person name="Shen D."/>
            <person name="Roswanjaya Y."/>
            <person name="Wardhani T."/>
            <person name="Kalhor M.S."/>
            <person name="Jansen J."/>
            <person name="Van den Hoogen J."/>
            <person name="Gungor B."/>
            <person name="Hartog M."/>
            <person name="Hontelez J."/>
            <person name="Verver J."/>
            <person name="Yang W.-C."/>
            <person name="Schijlen E."/>
            <person name="Repin R."/>
            <person name="Schilthuizen M."/>
            <person name="Schranz E."/>
            <person name="Heidstra R."/>
            <person name="Miyata K."/>
            <person name="Fedorova E."/>
            <person name="Kohlen W."/>
            <person name="Bisseling T."/>
            <person name="Smit S."/>
            <person name="Geurts R."/>
        </authorList>
    </citation>
    <scope>NUCLEOTIDE SEQUENCE [LARGE SCALE GENOMIC DNA]</scope>
    <source>
        <strain evidence="3">cv. RG33-2</strain>
    </source>
</reference>
<feature type="region of interest" description="Disordered" evidence="1">
    <location>
        <begin position="1"/>
        <end position="60"/>
    </location>
</feature>
<dbReference type="EMBL" id="JXTC01000301">
    <property type="protein sequence ID" value="PON67791.1"/>
    <property type="molecule type" value="Genomic_DNA"/>
</dbReference>
<dbReference type="Proteomes" id="UP000237000">
    <property type="component" value="Unassembled WGS sequence"/>
</dbReference>